<feature type="domain" description="Spore protein YkvP/CgeB glycosyl transferase-like" evidence="3">
    <location>
        <begin position="1477"/>
        <end position="1616"/>
    </location>
</feature>
<keyword evidence="5" id="KW-1185">Reference proteome</keyword>
<dbReference type="PANTHER" id="PTHR43685">
    <property type="entry name" value="GLYCOSYLTRANSFERASE"/>
    <property type="match status" value="1"/>
</dbReference>
<gene>
    <name evidence="4" type="ORF">F7D14_09015</name>
</gene>
<dbReference type="InterPro" id="IPR055259">
    <property type="entry name" value="YkvP/CgeB_Glyco_trans-like"/>
</dbReference>
<dbReference type="InterPro" id="IPR029044">
    <property type="entry name" value="Nucleotide-diphossugar_trans"/>
</dbReference>
<feature type="region of interest" description="Disordered" evidence="1">
    <location>
        <begin position="1"/>
        <end position="46"/>
    </location>
</feature>
<dbReference type="Gene3D" id="3.90.550.10">
    <property type="entry name" value="Spore Coat Polysaccharide Biosynthesis Protein SpsA, Chain A"/>
    <property type="match status" value="2"/>
</dbReference>
<evidence type="ECO:0000259" key="2">
    <source>
        <dbReference type="Pfam" id="PF00535"/>
    </source>
</evidence>
<feature type="domain" description="Glycosyltransferase 2-like" evidence="2">
    <location>
        <begin position="809"/>
        <end position="919"/>
    </location>
</feature>
<dbReference type="Pfam" id="PF00535">
    <property type="entry name" value="Glycos_transf_2"/>
    <property type="match status" value="1"/>
</dbReference>
<protein>
    <submittedName>
        <fullName evidence="4">Glycosyltransferase</fullName>
    </submittedName>
</protein>
<dbReference type="GO" id="GO:0016740">
    <property type="term" value="F:transferase activity"/>
    <property type="evidence" value="ECO:0007669"/>
    <property type="project" value="UniProtKB-KW"/>
</dbReference>
<dbReference type="Proteomes" id="UP000422569">
    <property type="component" value="Chromosome"/>
</dbReference>
<dbReference type="RefSeq" id="WP_081495754.1">
    <property type="nucleotide sequence ID" value="NZ_CP044331.1"/>
</dbReference>
<dbReference type="PANTHER" id="PTHR43685:SF2">
    <property type="entry name" value="GLYCOSYLTRANSFERASE 2-LIKE DOMAIN-CONTAINING PROTEIN"/>
    <property type="match status" value="1"/>
</dbReference>
<organism evidence="4 5">
    <name type="scientific">Methylocystis parvus</name>
    <dbReference type="NCBI Taxonomy" id="134"/>
    <lineage>
        <taxon>Bacteria</taxon>
        <taxon>Pseudomonadati</taxon>
        <taxon>Pseudomonadota</taxon>
        <taxon>Alphaproteobacteria</taxon>
        <taxon>Hyphomicrobiales</taxon>
        <taxon>Methylocystaceae</taxon>
        <taxon>Methylocystis</taxon>
    </lineage>
</organism>
<name>A0A6B8M5H2_9HYPH</name>
<dbReference type="EMBL" id="CP044331">
    <property type="protein sequence ID" value="QGM97585.1"/>
    <property type="molecule type" value="Genomic_DNA"/>
</dbReference>
<dbReference type="InterPro" id="IPR001173">
    <property type="entry name" value="Glyco_trans_2-like"/>
</dbReference>
<sequence>MVGTEQIDERNGESSQAVPATSLCSSHETAPQNDADGPLSAGFSSPTGCLEQLEPMSAAGWVAFPGKDPSSIDVVVRLDALTLATGSPFIQRDDVEMHLLSVGPHGFHLAWSFADLKHIEELLAVDPDRVSDLVVEARCEGFVWNLAVLPSRSRTRREWRDYFSVRFVDSATIDTPGTPFFGALESVGRTVTSGWVVPKSNDSGACVVSMWIDDARIIEQTCELANRPDVAAAVDRPWIYAFSLRPSVADIGKALSRLLALRKGDASGIANFSCRVGWSSGLGISGNAGLCEFRIPSGFVVTRTLLEWIEFFGLELSSDLLANRLPVYRKIAHQIARDGDDQKYSEIDEFYRSSMTFLSRSESPTFRTSRVTLVERHFDVDFYLSKYGADPKVAEDPVEHYLSIGAAADHDPHPLFSNSAFRRSLALRHNAKPEDNDPFAHFLKHHAFIEADPHPMFSTAWYKHKYSLPDHWNPWVDYVEGGWNFGREPNWLFLQELVEEATERTSETVSPLETYLNDDACAEITPHPMFPSSWKRSDYIRYFSGNPNAKEFATVLFDRSNYLSQVESPKLICGSAFADYFAEGELNERSPNVLFNPIWYRRAYGIDSDFLGPFAHYLYIGERLNYQPSRFFDTRNYKEKNNDVVLARSGLAYHFLLRCHAEPSRRACARFDSGWFAANAPGGVADMRSFLNGKLLAPVEPHPALIVSKRVRHSDLVGLLECEEDDQRPLPAGVASVFHFENLERPTRGLVMSEIDRYEAELANDDPDQAQALRLNEPITRMYEMFDDVGAERVRLEVAEICEPRPLVSVIMPARNRVGVISRAINSVLAQTYKNLELIVVDDGSSDGTAVVAAGSGDDRVQVISIKPSGVSAARNVGLQAAKGQYIAYLDSDNTWEKTYLTTLIGTMVSKNLPVAHAALRIFAANGIVRHRGAPYDGESMDRENYIDMNVFVHHRRIIDEGVRFDETLLRCVDWDFIRRSCLEVGPSSYVPVIGCNYLDDDRLGRITTDELQGDFFRLCLRQVNLAPHVTGIARKRKPTFSLIWPVHRSEESVFLRTIWTAVRHMRCGRHELIIVANGLSDNATRQLAAMSRRINGMRVIHLWRSFHFFPATMLARRLTLSDRFLLWNGHIQYDSAAIESLMNSNDPAPLEFPLVLDQAGAILPGYFTVSRDGADILDVGSEQKLPKLREKIFSIGSRDFPVSVSREHFDRLGGFDTDYAIRLGLLDLVTRSLTENARSVVLRTDCILRGTPQEIDLLNDRSYLREREKHQRASILPVGIAPSLDSVLFKLVKPMRQVKIEGGIVLSKPSKLRVVSTPKRTGGLRIDIRCPAPDDHTTKHWGDWHFANSLATAFQANGQTATVRLRPAWSGPVTGIDVALHIRGIVDIAPVPNALNVIWIISHPDKIRSEELEAVDLVISSSQILSDHLYKRFGVSSVVLPQATDSQRFNFKDELPRMTLQDRLLFIGNSRKYPRRIVLDAVQSGAPLDIYGGDWEYYVPRRFIRGSYVPNQEVAGYYRSAAAVLNDHWPTMARAGIISNRIFDAIAAGGVVISDEVEGIGKLFDGHVRTCADARTLNELISGLPDWAPSLEARKKMSAQILAEHSFDARARQIAALIHDL</sequence>
<evidence type="ECO:0000259" key="3">
    <source>
        <dbReference type="Pfam" id="PF13524"/>
    </source>
</evidence>
<dbReference type="Pfam" id="PF13524">
    <property type="entry name" value="Glyco_trans_1_2"/>
    <property type="match status" value="1"/>
</dbReference>
<evidence type="ECO:0000313" key="5">
    <source>
        <dbReference type="Proteomes" id="UP000422569"/>
    </source>
</evidence>
<dbReference type="SUPFAM" id="SSF53448">
    <property type="entry name" value="Nucleotide-diphospho-sugar transferases"/>
    <property type="match status" value="2"/>
</dbReference>
<keyword evidence="4" id="KW-0808">Transferase</keyword>
<proteinExistence type="predicted"/>
<dbReference type="KEGG" id="mpar:F7D14_09015"/>
<dbReference type="InterPro" id="IPR050834">
    <property type="entry name" value="Glycosyltransf_2"/>
</dbReference>
<evidence type="ECO:0000256" key="1">
    <source>
        <dbReference type="SAM" id="MobiDB-lite"/>
    </source>
</evidence>
<accession>A0A6B8M5H2</accession>
<evidence type="ECO:0000313" key="4">
    <source>
        <dbReference type="EMBL" id="QGM97585.1"/>
    </source>
</evidence>
<feature type="compositionally biased region" description="Polar residues" evidence="1">
    <location>
        <begin position="13"/>
        <end position="32"/>
    </location>
</feature>
<dbReference type="CDD" id="cd00761">
    <property type="entry name" value="Glyco_tranf_GTA_type"/>
    <property type="match status" value="1"/>
</dbReference>
<reference evidence="4 5" key="1">
    <citation type="submission" date="2019-09" db="EMBL/GenBank/DDBJ databases">
        <title>Isolation and complete genome sequencing of Methylocystis species.</title>
        <authorList>
            <person name="Rumah B.L."/>
            <person name="Stead C.E."/>
            <person name="Stevens B.C."/>
            <person name="Minton N.P."/>
            <person name="Grosse-Honebrink A."/>
            <person name="Zhang Y."/>
        </authorList>
    </citation>
    <scope>NUCLEOTIDE SEQUENCE [LARGE SCALE GENOMIC DNA]</scope>
    <source>
        <strain evidence="4 5">BRCS2</strain>
    </source>
</reference>